<geneLocation type="plasmid" evidence="1">
    <name>pRHBSTW-00074_8</name>
</geneLocation>
<accession>A0A7W3DK23</accession>
<organism evidence="1 2">
    <name type="scientific">Enterobacter asburiae</name>
    <dbReference type="NCBI Taxonomy" id="61645"/>
    <lineage>
        <taxon>Bacteria</taxon>
        <taxon>Pseudomonadati</taxon>
        <taxon>Pseudomonadota</taxon>
        <taxon>Gammaproteobacteria</taxon>
        <taxon>Enterobacterales</taxon>
        <taxon>Enterobacteriaceae</taxon>
        <taxon>Enterobacter</taxon>
        <taxon>Enterobacter cloacae complex</taxon>
    </lineage>
</organism>
<protein>
    <submittedName>
        <fullName evidence="1">Transcriptional regulator</fullName>
    </submittedName>
</protein>
<dbReference type="AlphaFoldDB" id="A0A7W3DK23"/>
<sequence length="98" mass="11146">MNHSDFVRKYSFDNPLQRLVMLRILMGGSMDGEGERVIDHQVLAEFCCCSKQAMFKEIKALERAACLKVRKIGAHDTGLKTRIEPARGYTITPVQEFV</sequence>
<gene>
    <name evidence="1" type="ORF">HV056_27175</name>
</gene>
<comment type="caution">
    <text evidence="1">The sequence shown here is derived from an EMBL/GenBank/DDBJ whole genome shotgun (WGS) entry which is preliminary data.</text>
</comment>
<dbReference type="Proteomes" id="UP000533461">
    <property type="component" value="Unassembled WGS sequence"/>
</dbReference>
<dbReference type="EMBL" id="JABXRP010000008">
    <property type="protein sequence ID" value="MBA8080124.1"/>
    <property type="molecule type" value="Genomic_DNA"/>
</dbReference>
<evidence type="ECO:0000313" key="2">
    <source>
        <dbReference type="Proteomes" id="UP000533461"/>
    </source>
</evidence>
<keyword evidence="1" id="KW-0614">Plasmid</keyword>
<evidence type="ECO:0000313" key="1">
    <source>
        <dbReference type="EMBL" id="MBA8080124.1"/>
    </source>
</evidence>
<dbReference type="RefSeq" id="WP_129343934.1">
    <property type="nucleotide sequence ID" value="NZ_JABXRP010000008.1"/>
</dbReference>
<name>A0A7W3DK23_ENTAS</name>
<proteinExistence type="predicted"/>
<reference evidence="1 2" key="1">
    <citation type="submission" date="2020-06" db="EMBL/GenBank/DDBJ databases">
        <title>REHAB project genomes.</title>
        <authorList>
            <person name="Shaw L.P."/>
        </authorList>
    </citation>
    <scope>NUCLEOTIDE SEQUENCE [LARGE SCALE GENOMIC DNA]</scope>
    <source>
        <strain evidence="1 2">RHBSTW-00074</strain>
        <plasmid evidence="1">pRHBSTW-00074_8</plasmid>
    </source>
</reference>